<name>A0A2M8RH10_9BRAD</name>
<gene>
    <name evidence="1" type="ORF">CVM73_01380</name>
</gene>
<dbReference type="Gene3D" id="3.30.530.20">
    <property type="match status" value="1"/>
</dbReference>
<dbReference type="InterPro" id="IPR019587">
    <property type="entry name" value="Polyketide_cyclase/dehydratase"/>
</dbReference>
<organism evidence="1 2">
    <name type="scientific">Bradyrhizobium forestalis</name>
    <dbReference type="NCBI Taxonomy" id="1419263"/>
    <lineage>
        <taxon>Bacteria</taxon>
        <taxon>Pseudomonadati</taxon>
        <taxon>Pseudomonadota</taxon>
        <taxon>Alphaproteobacteria</taxon>
        <taxon>Hyphomicrobiales</taxon>
        <taxon>Nitrobacteraceae</taxon>
        <taxon>Bradyrhizobium</taxon>
    </lineage>
</organism>
<accession>A0A2M8RH10</accession>
<evidence type="ECO:0000313" key="2">
    <source>
        <dbReference type="Proteomes" id="UP000231194"/>
    </source>
</evidence>
<dbReference type="AlphaFoldDB" id="A0A2M8RH10"/>
<sequence>MTQAYYSAVLDHPLDQVWSLIRDFNNYPAYIDGVSESVIEDDKRGDEVGAIRRFCYLGSWIRQRLIDHSDREHSLTYAGLEALPYPQDDGGQSPAPTRYQGTMRLRPIIAGDRTLIEWSVALETEPADADCWQALFASWIPNWTDSLARTLARGRPRSS</sequence>
<dbReference type="PANTHER" id="PTHR39332">
    <property type="entry name" value="BLL4707 PROTEIN"/>
    <property type="match status" value="1"/>
</dbReference>
<protein>
    <submittedName>
        <fullName evidence="1">SRPBCC family protein</fullName>
    </submittedName>
</protein>
<dbReference type="RefSeq" id="WP_100230220.1">
    <property type="nucleotide sequence ID" value="NZ_PGVG01000001.1"/>
</dbReference>
<dbReference type="CDD" id="cd07821">
    <property type="entry name" value="PYR_PYL_RCAR_like"/>
    <property type="match status" value="1"/>
</dbReference>
<dbReference type="OrthoDB" id="1364128at2"/>
<dbReference type="Proteomes" id="UP000231194">
    <property type="component" value="Unassembled WGS sequence"/>
</dbReference>
<evidence type="ECO:0000313" key="1">
    <source>
        <dbReference type="EMBL" id="PJG57091.1"/>
    </source>
</evidence>
<reference evidence="1 2" key="1">
    <citation type="submission" date="2017-11" db="EMBL/GenBank/DDBJ databases">
        <title>Bradyrhizobium forestalis sp. nov., an efficient nitrogen-fixing bacterium isolated from nodules of forest legume species in the Amazon.</title>
        <authorList>
            <person name="Costa E.M."/>
            <person name="Guimaraes A."/>
            <person name="Carvalho T.S."/>
            <person name="Rodrigues T.L."/>
            <person name="Ribeiro P.R.A."/>
            <person name="Lebbe L."/>
            <person name="Willems A."/>
            <person name="Moreira F.M.S."/>
        </authorList>
    </citation>
    <scope>NUCLEOTIDE SEQUENCE [LARGE SCALE GENOMIC DNA]</scope>
    <source>
        <strain evidence="1 2">INPA54B</strain>
    </source>
</reference>
<dbReference type="PANTHER" id="PTHR39332:SF7">
    <property type="entry name" value="SRPBCC FAMILY PROTEIN"/>
    <property type="match status" value="1"/>
</dbReference>
<proteinExistence type="predicted"/>
<keyword evidence="2" id="KW-1185">Reference proteome</keyword>
<dbReference type="InterPro" id="IPR023393">
    <property type="entry name" value="START-like_dom_sf"/>
</dbReference>
<comment type="caution">
    <text evidence="1">The sequence shown here is derived from an EMBL/GenBank/DDBJ whole genome shotgun (WGS) entry which is preliminary data.</text>
</comment>
<dbReference type="EMBL" id="PGVG01000001">
    <property type="protein sequence ID" value="PJG57091.1"/>
    <property type="molecule type" value="Genomic_DNA"/>
</dbReference>
<dbReference type="SUPFAM" id="SSF55961">
    <property type="entry name" value="Bet v1-like"/>
    <property type="match status" value="1"/>
</dbReference>
<dbReference type="Pfam" id="PF10604">
    <property type="entry name" value="Polyketide_cyc2"/>
    <property type="match status" value="1"/>
</dbReference>